<dbReference type="EC" id="2.8.1.1" evidence="3"/>
<dbReference type="STRING" id="207954.MED92_16575"/>
<sequence length="106" mass="11947">MSQVHCIHSNQAVELIQQGATVVDIRDPQSFTQGHIKGAFNLNNDNIHQFIQNADLDNPLLVCCYHGISSYSAGQFLLEQGFDEVYSINNGYEGWRIEQPDYCEAL</sequence>
<comment type="function">
    <text evidence="3">Transferase that catalyzes the transfer of sulfur from thiosulfate to thiophilic acceptors such as cyanide or dithiols. May function in a CysM-independent thiosulfate assimilation pathway by catalyzing the conversion of thiosulfate to sulfite, which can then be used for L-cysteine biosynthesis.</text>
</comment>
<dbReference type="InterPro" id="IPR050229">
    <property type="entry name" value="GlpE_sulfurtransferase"/>
</dbReference>
<dbReference type="GO" id="GO:0103041">
    <property type="term" value="F:thiosulfate-thioredoxin sulfurtransferase activity"/>
    <property type="evidence" value="ECO:0007669"/>
    <property type="project" value="RHEA"/>
</dbReference>
<comment type="catalytic activity">
    <reaction evidence="3">
        <text>thiosulfate + hydrogen cyanide = thiocyanate + sulfite + 2 H(+)</text>
        <dbReference type="Rhea" id="RHEA:16881"/>
        <dbReference type="ChEBI" id="CHEBI:15378"/>
        <dbReference type="ChEBI" id="CHEBI:17359"/>
        <dbReference type="ChEBI" id="CHEBI:18022"/>
        <dbReference type="ChEBI" id="CHEBI:18407"/>
        <dbReference type="ChEBI" id="CHEBI:33542"/>
        <dbReference type="EC" id="2.8.1.1"/>
    </reaction>
</comment>
<comment type="subcellular location">
    <subcellularLocation>
        <location evidence="3">Cytoplasm</location>
    </subcellularLocation>
</comment>
<dbReference type="Pfam" id="PF00581">
    <property type="entry name" value="Rhodanese"/>
    <property type="match status" value="1"/>
</dbReference>
<dbReference type="PANTHER" id="PTHR43031">
    <property type="entry name" value="FAD-DEPENDENT OXIDOREDUCTASE"/>
    <property type="match status" value="1"/>
</dbReference>
<dbReference type="EMBL" id="PDSH01000015">
    <property type="protein sequence ID" value="PIE24868.1"/>
    <property type="molecule type" value="Genomic_DNA"/>
</dbReference>
<evidence type="ECO:0000313" key="5">
    <source>
        <dbReference type="EMBL" id="PIE24868.1"/>
    </source>
</evidence>
<dbReference type="GO" id="GO:0005737">
    <property type="term" value="C:cytoplasm"/>
    <property type="evidence" value="ECO:0007669"/>
    <property type="project" value="UniProtKB-SubCell"/>
</dbReference>
<dbReference type="AlphaFoldDB" id="A0A2G6JN60"/>
<evidence type="ECO:0000259" key="4">
    <source>
        <dbReference type="PROSITE" id="PS50206"/>
    </source>
</evidence>
<dbReference type="PANTHER" id="PTHR43031:SF6">
    <property type="entry name" value="THIOSULFATE SULFURTRANSFERASE GLPE"/>
    <property type="match status" value="1"/>
</dbReference>
<dbReference type="SUPFAM" id="SSF52821">
    <property type="entry name" value="Rhodanese/Cell cycle control phosphatase"/>
    <property type="match status" value="1"/>
</dbReference>
<dbReference type="NCBIfam" id="NF001195">
    <property type="entry name" value="PRK00162.1"/>
    <property type="match status" value="1"/>
</dbReference>
<accession>A0A2G6JN60</accession>
<dbReference type="HAMAP" id="MF_01009">
    <property type="entry name" value="Thiosulf_sulfurtr"/>
    <property type="match status" value="1"/>
</dbReference>
<comment type="catalytic activity">
    <reaction evidence="3">
        <text>thiosulfate + [thioredoxin]-dithiol = [thioredoxin]-disulfide + hydrogen sulfide + sulfite + 2 H(+)</text>
        <dbReference type="Rhea" id="RHEA:83859"/>
        <dbReference type="Rhea" id="RHEA-COMP:10698"/>
        <dbReference type="Rhea" id="RHEA-COMP:10700"/>
        <dbReference type="ChEBI" id="CHEBI:15378"/>
        <dbReference type="ChEBI" id="CHEBI:17359"/>
        <dbReference type="ChEBI" id="CHEBI:29919"/>
        <dbReference type="ChEBI" id="CHEBI:29950"/>
        <dbReference type="ChEBI" id="CHEBI:33542"/>
        <dbReference type="ChEBI" id="CHEBI:50058"/>
    </reaction>
</comment>
<name>A0A2G6JN60_NEPCE</name>
<dbReference type="InterPro" id="IPR036873">
    <property type="entry name" value="Rhodanese-like_dom_sf"/>
</dbReference>
<organism evidence="5 6">
    <name type="scientific">Neptuniibacter caesariensis</name>
    <dbReference type="NCBI Taxonomy" id="207954"/>
    <lineage>
        <taxon>Bacteria</taxon>
        <taxon>Pseudomonadati</taxon>
        <taxon>Pseudomonadota</taxon>
        <taxon>Gammaproteobacteria</taxon>
        <taxon>Oceanospirillales</taxon>
        <taxon>Oceanospirillaceae</taxon>
        <taxon>Neptuniibacter</taxon>
    </lineage>
</organism>
<dbReference type="Proteomes" id="UP000243469">
    <property type="component" value="Unassembled WGS sequence"/>
</dbReference>
<dbReference type="SMART" id="SM00450">
    <property type="entry name" value="RHOD"/>
    <property type="match status" value="1"/>
</dbReference>
<keyword evidence="2 3" id="KW-0808">Transferase</keyword>
<evidence type="ECO:0000256" key="2">
    <source>
        <dbReference type="ARBA" id="ARBA00022679"/>
    </source>
</evidence>
<comment type="similarity">
    <text evidence="3">Belongs to the GlpE family.</text>
</comment>
<reference evidence="5 6" key="1">
    <citation type="submission" date="2017-10" db="EMBL/GenBank/DDBJ databases">
        <title>Novel microbial diversity and functional potential in the marine mammal oral microbiome.</title>
        <authorList>
            <person name="Dudek N.K."/>
            <person name="Sun C.L."/>
            <person name="Burstein D."/>
            <person name="Kantor R.S."/>
            <person name="Aliaga Goltsman D.S."/>
            <person name="Bik E.M."/>
            <person name="Thomas B.C."/>
            <person name="Banfield J.F."/>
            <person name="Relman D.A."/>
        </authorList>
    </citation>
    <scope>NUCLEOTIDE SEQUENCE [LARGE SCALE GENOMIC DNA]</scope>
    <source>
        <strain evidence="5">DOLJORAL78_47_21</strain>
    </source>
</reference>
<comment type="caution">
    <text evidence="5">The sequence shown here is derived from an EMBL/GenBank/DDBJ whole genome shotgun (WGS) entry which is preliminary data.</text>
</comment>
<dbReference type="Gene3D" id="3.40.250.10">
    <property type="entry name" value="Rhodanese-like domain"/>
    <property type="match status" value="1"/>
</dbReference>
<dbReference type="PROSITE" id="PS50206">
    <property type="entry name" value="RHODANESE_3"/>
    <property type="match status" value="1"/>
</dbReference>
<gene>
    <name evidence="3" type="primary">glpE</name>
    <name evidence="5" type="ORF">CSA60_02630</name>
</gene>
<dbReference type="GO" id="GO:0004792">
    <property type="term" value="F:thiosulfate-cyanide sulfurtransferase activity"/>
    <property type="evidence" value="ECO:0007669"/>
    <property type="project" value="UniProtKB-UniRule"/>
</dbReference>
<dbReference type="CDD" id="cd01444">
    <property type="entry name" value="GlpE_ST"/>
    <property type="match status" value="1"/>
</dbReference>
<dbReference type="InterPro" id="IPR001763">
    <property type="entry name" value="Rhodanese-like_dom"/>
</dbReference>
<feature type="active site" description="Cysteine persulfide intermediate" evidence="3">
    <location>
        <position position="64"/>
    </location>
</feature>
<evidence type="ECO:0000256" key="3">
    <source>
        <dbReference type="HAMAP-Rule" id="MF_01009"/>
    </source>
</evidence>
<dbReference type="InterPro" id="IPR023695">
    <property type="entry name" value="Thiosulf_sulfurTrfase"/>
</dbReference>
<keyword evidence="1 3" id="KW-0963">Cytoplasm</keyword>
<evidence type="ECO:0000256" key="1">
    <source>
        <dbReference type="ARBA" id="ARBA00022490"/>
    </source>
</evidence>
<proteinExistence type="inferred from homology"/>
<feature type="domain" description="Rhodanese" evidence="4">
    <location>
        <begin position="16"/>
        <end position="104"/>
    </location>
</feature>
<evidence type="ECO:0000313" key="6">
    <source>
        <dbReference type="Proteomes" id="UP000243469"/>
    </source>
</evidence>
<protein>
    <recommendedName>
        <fullName evidence="3">Thiosulfate sulfurtransferase GlpE</fullName>
        <ecNumber evidence="3">2.8.1.1</ecNumber>
    </recommendedName>
</protein>